<dbReference type="FunFam" id="2.60.40.420:FF:000045">
    <property type="entry name" value="Laccase 2"/>
    <property type="match status" value="1"/>
</dbReference>
<dbReference type="SUPFAM" id="SSF49503">
    <property type="entry name" value="Cupredoxins"/>
    <property type="match status" value="3"/>
</dbReference>
<evidence type="ECO:0000256" key="4">
    <source>
        <dbReference type="ARBA" id="ARBA00023008"/>
    </source>
</evidence>
<keyword evidence="3" id="KW-0560">Oxidoreductase</keyword>
<dbReference type="PANTHER" id="PTHR11709">
    <property type="entry name" value="MULTI-COPPER OXIDASE"/>
    <property type="match status" value="1"/>
</dbReference>
<evidence type="ECO:0000256" key="5">
    <source>
        <dbReference type="SAM" id="SignalP"/>
    </source>
</evidence>
<dbReference type="Gene3D" id="2.60.40.420">
    <property type="entry name" value="Cupredoxins - blue copper proteins"/>
    <property type="match status" value="3"/>
</dbReference>
<dbReference type="InterPro" id="IPR011706">
    <property type="entry name" value="Cu-oxidase_C"/>
</dbReference>
<dbReference type="CDD" id="cd04205">
    <property type="entry name" value="CuRO_2_LCC_like"/>
    <property type="match status" value="1"/>
</dbReference>
<feature type="chain" id="PRO_5013053423" evidence="5">
    <location>
        <begin position="31"/>
        <end position="560"/>
    </location>
</feature>
<feature type="domain" description="Plastocyanin-like" evidence="6">
    <location>
        <begin position="165"/>
        <end position="327"/>
    </location>
</feature>
<evidence type="ECO:0000259" key="8">
    <source>
        <dbReference type="Pfam" id="PF07732"/>
    </source>
</evidence>
<dbReference type="InterPro" id="IPR045087">
    <property type="entry name" value="Cu-oxidase_fam"/>
</dbReference>
<dbReference type="InterPro" id="IPR008972">
    <property type="entry name" value="Cupredoxin"/>
</dbReference>
<dbReference type="PANTHER" id="PTHR11709:SF394">
    <property type="entry name" value="FI03373P-RELATED"/>
    <property type="match status" value="1"/>
</dbReference>
<keyword evidence="4" id="KW-0186">Copper</keyword>
<dbReference type="OMA" id="ENIGAWM"/>
<proteinExistence type="inferred from homology"/>
<evidence type="ECO:0000256" key="1">
    <source>
        <dbReference type="ARBA" id="ARBA00010609"/>
    </source>
</evidence>
<gene>
    <name evidence="9" type="ORF">Fcan01_14656</name>
</gene>
<reference evidence="9 10" key="1">
    <citation type="submission" date="2015-12" db="EMBL/GenBank/DDBJ databases">
        <title>The genome of Folsomia candida.</title>
        <authorList>
            <person name="Faddeeva A."/>
            <person name="Derks M.F."/>
            <person name="Anvar Y."/>
            <person name="Smit S."/>
            <person name="Van Straalen N."/>
            <person name="Roelofs D."/>
        </authorList>
    </citation>
    <scope>NUCLEOTIDE SEQUENCE [LARGE SCALE GENOMIC DNA]</scope>
    <source>
        <strain evidence="9 10">VU population</strain>
        <tissue evidence="9">Whole body</tissue>
    </source>
</reference>
<evidence type="ECO:0000313" key="10">
    <source>
        <dbReference type="Proteomes" id="UP000198287"/>
    </source>
</evidence>
<dbReference type="Pfam" id="PF07731">
    <property type="entry name" value="Cu-oxidase_2"/>
    <property type="match status" value="1"/>
</dbReference>
<keyword evidence="10" id="KW-1185">Reference proteome</keyword>
<feature type="signal peptide" evidence="5">
    <location>
        <begin position="1"/>
        <end position="30"/>
    </location>
</feature>
<dbReference type="OrthoDB" id="2121828at2759"/>
<accession>A0A226DZE9</accession>
<feature type="domain" description="Plastocyanin-like" evidence="8">
    <location>
        <begin position="40"/>
        <end position="150"/>
    </location>
</feature>
<protein>
    <submittedName>
        <fullName evidence="9">L-ascorbate oxidase</fullName>
    </submittedName>
</protein>
<evidence type="ECO:0000256" key="2">
    <source>
        <dbReference type="ARBA" id="ARBA00022723"/>
    </source>
</evidence>
<comment type="similarity">
    <text evidence="1">Belongs to the multicopper oxidase family.</text>
</comment>
<dbReference type="InterPro" id="IPR011707">
    <property type="entry name" value="Cu-oxidase-like_N"/>
</dbReference>
<organism evidence="9 10">
    <name type="scientific">Folsomia candida</name>
    <name type="common">Springtail</name>
    <dbReference type="NCBI Taxonomy" id="158441"/>
    <lineage>
        <taxon>Eukaryota</taxon>
        <taxon>Metazoa</taxon>
        <taxon>Ecdysozoa</taxon>
        <taxon>Arthropoda</taxon>
        <taxon>Hexapoda</taxon>
        <taxon>Collembola</taxon>
        <taxon>Entomobryomorpha</taxon>
        <taxon>Isotomoidea</taxon>
        <taxon>Isotomidae</taxon>
        <taxon>Proisotominae</taxon>
        <taxon>Folsomia</taxon>
    </lineage>
</organism>
<evidence type="ECO:0000259" key="7">
    <source>
        <dbReference type="Pfam" id="PF07731"/>
    </source>
</evidence>
<dbReference type="GO" id="GO:0016491">
    <property type="term" value="F:oxidoreductase activity"/>
    <property type="evidence" value="ECO:0007669"/>
    <property type="project" value="UniProtKB-KW"/>
</dbReference>
<sequence length="560" mass="62398">MSTMGVNKSKTIDILVLCLVLALNLELCTCKTVTVPLVISEGAVAPDNYEQTGILINGQFPGPPIVVDKNDIVVLQVVNLLPRGFAMHMHGVLQRESIDADGAPHITQEPIAPNSTYTHRFNVGHQSGTFMYHAHTDLDLVWAFGPLIVLEDEETINSTMQYDGEVTLVLSQCWHVPISEILNGLTGAPFEDVPDTASLLINGRSWGEWEGHRHKANSTNGKEGTHSDGYEVITVKQNETYRFRVIGLGMDSMLAFTIENHTDLQIVEVDGTLVDPVSADYLQLNSAQRYSVLVKMDQPIGNYWIRSEMLPGPGPQNGRAILHYEGADDPLEMRKQVFSGETDELELDNWVLSELHPRNNLTSGNELVYPVPQTIRREITISSSQRVSLDNTTKFDINGGLHRHKGPSLLHQVLAGQDILTDRENGVFELIIGEAVQIVFQNSMSDEGECEQHPWHLHGHTFYIVGSGPDGYDRVVDGGRINEEIRAANGTHVFRFRDVVTLFPAQTVENTTVGAPCGWSAIRLVADNVGIWLAHCHLTPHQIMGKWFVLYEHDERKRLY</sequence>
<feature type="domain" description="Plastocyanin-like" evidence="7">
    <location>
        <begin position="418"/>
        <end position="552"/>
    </location>
</feature>
<keyword evidence="2" id="KW-0479">Metal-binding</keyword>
<comment type="caution">
    <text evidence="9">The sequence shown here is derived from an EMBL/GenBank/DDBJ whole genome shotgun (WGS) entry which is preliminary data.</text>
</comment>
<dbReference type="EMBL" id="LNIX01000008">
    <property type="protein sequence ID" value="OXA50865.1"/>
    <property type="molecule type" value="Genomic_DNA"/>
</dbReference>
<dbReference type="CDD" id="cd04206">
    <property type="entry name" value="CuRO_1_LCC_like"/>
    <property type="match status" value="1"/>
</dbReference>
<name>A0A226DZE9_FOLCA</name>
<evidence type="ECO:0000256" key="3">
    <source>
        <dbReference type="ARBA" id="ARBA00023002"/>
    </source>
</evidence>
<evidence type="ECO:0000259" key="6">
    <source>
        <dbReference type="Pfam" id="PF00394"/>
    </source>
</evidence>
<evidence type="ECO:0000313" key="9">
    <source>
        <dbReference type="EMBL" id="OXA50865.1"/>
    </source>
</evidence>
<dbReference type="Pfam" id="PF00394">
    <property type="entry name" value="Cu-oxidase"/>
    <property type="match status" value="1"/>
</dbReference>
<dbReference type="Pfam" id="PF07732">
    <property type="entry name" value="Cu-oxidase_3"/>
    <property type="match status" value="1"/>
</dbReference>
<keyword evidence="5" id="KW-0732">Signal</keyword>
<dbReference type="Proteomes" id="UP000198287">
    <property type="component" value="Unassembled WGS sequence"/>
</dbReference>
<dbReference type="GO" id="GO:0005507">
    <property type="term" value="F:copper ion binding"/>
    <property type="evidence" value="ECO:0007669"/>
    <property type="project" value="InterPro"/>
</dbReference>
<dbReference type="InterPro" id="IPR001117">
    <property type="entry name" value="Cu-oxidase_2nd"/>
</dbReference>
<dbReference type="AlphaFoldDB" id="A0A226DZE9"/>
<dbReference type="STRING" id="158441.A0A226DZE9"/>